<name>X1G136_9ZZZZ</name>
<protein>
    <submittedName>
        <fullName evidence="1">Uncharacterized protein</fullName>
    </submittedName>
</protein>
<evidence type="ECO:0000313" key="1">
    <source>
        <dbReference type="EMBL" id="GAH35314.1"/>
    </source>
</evidence>
<sequence>MKEPKIIKVPRITFRGRKIYLESTDEGEDECAAKHFANWGEDYMKSLVKGRVFIVKK</sequence>
<reference evidence="1" key="1">
    <citation type="journal article" date="2014" name="Front. Microbiol.">
        <title>High frequency of phylogenetically diverse reductive dehalogenase-homologous genes in deep subseafloor sedimentary metagenomes.</title>
        <authorList>
            <person name="Kawai M."/>
            <person name="Futagami T."/>
            <person name="Toyoda A."/>
            <person name="Takaki Y."/>
            <person name="Nishi S."/>
            <person name="Hori S."/>
            <person name="Arai W."/>
            <person name="Tsubouchi T."/>
            <person name="Morono Y."/>
            <person name="Uchiyama I."/>
            <person name="Ito T."/>
            <person name="Fujiyama A."/>
            <person name="Inagaki F."/>
            <person name="Takami H."/>
        </authorList>
    </citation>
    <scope>NUCLEOTIDE SEQUENCE</scope>
    <source>
        <strain evidence="1">Expedition CK06-06</strain>
    </source>
</reference>
<comment type="caution">
    <text evidence="1">The sequence shown here is derived from an EMBL/GenBank/DDBJ whole genome shotgun (WGS) entry which is preliminary data.</text>
</comment>
<gene>
    <name evidence="1" type="ORF">S03H2_17989</name>
</gene>
<organism evidence="1">
    <name type="scientific">marine sediment metagenome</name>
    <dbReference type="NCBI Taxonomy" id="412755"/>
    <lineage>
        <taxon>unclassified sequences</taxon>
        <taxon>metagenomes</taxon>
        <taxon>ecological metagenomes</taxon>
    </lineage>
</organism>
<proteinExistence type="predicted"/>
<dbReference type="EMBL" id="BARU01009306">
    <property type="protein sequence ID" value="GAH35314.1"/>
    <property type="molecule type" value="Genomic_DNA"/>
</dbReference>
<dbReference type="AlphaFoldDB" id="X1G136"/>
<accession>X1G136</accession>